<dbReference type="OrthoDB" id="2590746at2759"/>
<dbReference type="EMBL" id="KN847981">
    <property type="protein sequence ID" value="KIR47130.1"/>
    <property type="molecule type" value="Genomic_DNA"/>
</dbReference>
<accession>A0A0D0VPN8</accession>
<evidence type="ECO:0000313" key="2">
    <source>
        <dbReference type="EMBL" id="KIR47130.1"/>
    </source>
</evidence>
<proteinExistence type="predicted"/>
<feature type="compositionally biased region" description="Polar residues" evidence="1">
    <location>
        <begin position="57"/>
        <end position="75"/>
    </location>
</feature>
<feature type="compositionally biased region" description="Polar residues" evidence="1">
    <location>
        <begin position="462"/>
        <end position="473"/>
    </location>
</feature>
<feature type="region of interest" description="Disordered" evidence="1">
    <location>
        <begin position="16"/>
        <end position="159"/>
    </location>
</feature>
<sequence>MPFLQTLSDFKDFTHSINPLSLLSPDQQPSPAPSSSSSPSQSAAPPNPSEAGPGPSSLASRNLAAVNQPSIYSSPPASSRPSLKHSSSSSLPPSSDSAESAPRPRGASVVNDRRKGSGTSVVVIADPEVTNMTRGRQKRPVSVASGITDDGGFGDHRGKKNPLDTYIIVKPPPASAKNPLNLQIQLIVKRSRRGRGISTSSNYSSLGSSPVDDRDVKLQSPTTPNLPSSAPMSPSTSMTGGSSSLPASAATSDVSDDEASIKRSSSIRSGMSNVTSSTASGMSGKRIEPMFNLTVHNVVHSTVVTDAATDVKVAKFHKRVVDVSGVGIVEPTEIHLPSASNHLYPTISRVTSHVTSEGETLQTPGTKARPLSIASFSPSLSPVTTIHQEESRSLRSSLDLKNFRLDNILHHQKPDSGDSNTKKLFGKIFKKKKNVEKPEDAAIHLTRSASASSIDPKGASGIPSNAVSPTNGSPAAGRASIHLPSSPSDFHHSSPSAVGHPTFGTSPNIVIRQPPSAAHALESRLKPELYSPTEKHHTISSRSRPIGYNWTVRRWARRNSEGWAAHLVAAAATGLELVGAAEMAGENEVQFEWVKGVFEPEDEPSQRGLGIGKPGGISLGQSKTGRAVSAPGRSVSRETGPKSSRRIASPMPSTPSSPAASRPPSPSFDSRPEPVRRVSAAASTSSSTASSKGVPNVAFDDAVTGGGETTAEEGDSSETEDSETPWSCWVWVKSTGQRQLLGTLTPAPHHPKVVGVLKIPMSLDPVSLTDIKGPPLNAVNGEQGQRTAMAMKKIKENVALTEENLKDMLCVTALWLVAREEYGGLGRVGGRRRRGKRHA</sequence>
<organism evidence="2">
    <name type="scientific">Cryptococcus bacillisporus CA1280</name>
    <dbReference type="NCBI Taxonomy" id="1296109"/>
    <lineage>
        <taxon>Eukaryota</taxon>
        <taxon>Fungi</taxon>
        <taxon>Dikarya</taxon>
        <taxon>Basidiomycota</taxon>
        <taxon>Agaricomycotina</taxon>
        <taxon>Tremellomycetes</taxon>
        <taxon>Tremellales</taxon>
        <taxon>Cryptococcaceae</taxon>
        <taxon>Cryptococcus</taxon>
        <taxon>Cryptococcus gattii species complex</taxon>
    </lineage>
</organism>
<evidence type="ECO:0000256" key="1">
    <source>
        <dbReference type="SAM" id="MobiDB-lite"/>
    </source>
</evidence>
<name>A0A0D0VPN8_CRYGA</name>
<protein>
    <submittedName>
        <fullName evidence="2">Uncharacterized protein</fullName>
    </submittedName>
</protein>
<feature type="compositionally biased region" description="Acidic residues" evidence="1">
    <location>
        <begin position="710"/>
        <end position="723"/>
    </location>
</feature>
<dbReference type="AlphaFoldDB" id="A0A0D0VPN8"/>
<feature type="region of interest" description="Disordered" evidence="1">
    <location>
        <begin position="601"/>
        <end position="725"/>
    </location>
</feature>
<feature type="compositionally biased region" description="Low complexity" evidence="1">
    <location>
        <begin position="76"/>
        <end position="105"/>
    </location>
</feature>
<feature type="compositionally biased region" description="Polar residues" evidence="1">
    <location>
        <begin position="262"/>
        <end position="281"/>
    </location>
</feature>
<feature type="compositionally biased region" description="Low complexity" evidence="1">
    <location>
        <begin position="196"/>
        <end position="209"/>
    </location>
</feature>
<feature type="compositionally biased region" description="Low complexity" evidence="1">
    <location>
        <begin position="482"/>
        <end position="496"/>
    </location>
</feature>
<feature type="compositionally biased region" description="Low complexity" evidence="1">
    <location>
        <begin position="19"/>
        <end position="44"/>
    </location>
</feature>
<reference evidence="2" key="1">
    <citation type="submission" date="2015-01" db="EMBL/GenBank/DDBJ databases">
        <title>The Genome Sequence of Cryptococcus gattii CA1280.</title>
        <authorList>
            <consortium name="The Broad Institute Genomics Platform"/>
            <person name="Cuomo C."/>
            <person name="Litvintseva A."/>
            <person name="Chen Y."/>
            <person name="Heitman J."/>
            <person name="Sun S."/>
            <person name="Springer D."/>
            <person name="Dromer F."/>
            <person name="Young S."/>
            <person name="Zeng Q."/>
            <person name="Gargeya S."/>
            <person name="Abouelleil A."/>
            <person name="Alvarado L."/>
            <person name="Chapman S.B."/>
            <person name="Gainer-Dewar J."/>
            <person name="Goldberg J."/>
            <person name="Griggs A."/>
            <person name="Gujja S."/>
            <person name="Hansen M."/>
            <person name="Howarth C."/>
            <person name="Imamovic A."/>
            <person name="Larimer J."/>
            <person name="Murphy C."/>
            <person name="Naylor J."/>
            <person name="Pearson M."/>
            <person name="Priest M."/>
            <person name="Roberts A."/>
            <person name="Saif S."/>
            <person name="Shea T."/>
            <person name="Sykes S."/>
            <person name="Wortman J."/>
            <person name="Nusbaum C."/>
            <person name="Birren B."/>
        </authorList>
    </citation>
    <scope>NUCLEOTIDE SEQUENCE [LARGE SCALE GENOMIC DNA]</scope>
    <source>
        <strain evidence="2">CA1280</strain>
    </source>
</reference>
<feature type="region of interest" description="Disordered" evidence="1">
    <location>
        <begin position="193"/>
        <end position="282"/>
    </location>
</feature>
<feature type="compositionally biased region" description="Gly residues" evidence="1">
    <location>
        <begin position="609"/>
        <end position="618"/>
    </location>
</feature>
<feature type="compositionally biased region" description="Low complexity" evidence="1">
    <location>
        <begin position="227"/>
        <end position="244"/>
    </location>
</feature>
<gene>
    <name evidence="2" type="ORF">I312_03454</name>
</gene>
<feature type="region of interest" description="Disordered" evidence="1">
    <location>
        <begin position="447"/>
        <end position="508"/>
    </location>
</feature>
<feature type="compositionally biased region" description="Low complexity" evidence="1">
    <location>
        <begin position="679"/>
        <end position="691"/>
    </location>
</feature>
<feature type="compositionally biased region" description="Low complexity" evidence="1">
    <location>
        <begin position="648"/>
        <end position="660"/>
    </location>
</feature>
<dbReference type="HOGENOM" id="CLU_337388_0_0_1"/>